<keyword evidence="2" id="KW-1185">Reference proteome</keyword>
<comment type="caution">
    <text evidence="1">The sequence shown here is derived from an EMBL/GenBank/DDBJ whole genome shotgun (WGS) entry which is preliminary data.</text>
</comment>
<dbReference type="EMBL" id="BJVJ01000012">
    <property type="protein sequence ID" value="GEL22827.1"/>
    <property type="molecule type" value="Genomic_DNA"/>
</dbReference>
<dbReference type="Proteomes" id="UP000321685">
    <property type="component" value="Unassembled WGS sequence"/>
</dbReference>
<sequence length="248" mass="24993">MAEVARADAASRLEMARGLLRRVERPARLDPARVAPTPGDDGKVLPVAAALARVLPAGGLRRGATVAVGAAPGATSLLFALLAEASASGAWAGVVGRPDLGALAAAEAGIRLDRLALVPEPGRDLVAVVAALVDGLDLVAVAGHERAGVRAADRQRLAARARQRGTVLIALGSWPGADLELSCTRPFWEGLVGGGAGRLRTRRAGVRVRGRGIAPGGREATLLLPGPVGAPEPAAVDTAPAPVRVAAV</sequence>
<proteinExistence type="predicted"/>
<organism evidence="1 2">
    <name type="scientific">Pseudonocardia sulfidoxydans NBRC 16205</name>
    <dbReference type="NCBI Taxonomy" id="1223511"/>
    <lineage>
        <taxon>Bacteria</taxon>
        <taxon>Bacillati</taxon>
        <taxon>Actinomycetota</taxon>
        <taxon>Actinomycetes</taxon>
        <taxon>Pseudonocardiales</taxon>
        <taxon>Pseudonocardiaceae</taxon>
        <taxon>Pseudonocardia</taxon>
    </lineage>
</organism>
<dbReference type="AlphaFoldDB" id="A0A511DE54"/>
<gene>
    <name evidence="1" type="ORF">PSU4_17810</name>
</gene>
<reference evidence="1 2" key="1">
    <citation type="submission" date="2019-07" db="EMBL/GenBank/DDBJ databases">
        <title>Whole genome shotgun sequence of Pseudonocardia sulfidoxydans NBRC 16205.</title>
        <authorList>
            <person name="Hosoyama A."/>
            <person name="Uohara A."/>
            <person name="Ohji S."/>
            <person name="Ichikawa N."/>
        </authorList>
    </citation>
    <scope>NUCLEOTIDE SEQUENCE [LARGE SCALE GENOMIC DNA]</scope>
    <source>
        <strain evidence="1 2">NBRC 16205</strain>
    </source>
</reference>
<accession>A0A511DE54</accession>
<evidence type="ECO:0000313" key="2">
    <source>
        <dbReference type="Proteomes" id="UP000321685"/>
    </source>
</evidence>
<protein>
    <recommendedName>
        <fullName evidence="3">Recombinase A</fullName>
    </recommendedName>
</protein>
<evidence type="ECO:0008006" key="3">
    <source>
        <dbReference type="Google" id="ProtNLM"/>
    </source>
</evidence>
<evidence type="ECO:0000313" key="1">
    <source>
        <dbReference type="EMBL" id="GEL22827.1"/>
    </source>
</evidence>
<name>A0A511DE54_9PSEU</name>